<protein>
    <submittedName>
        <fullName evidence="1">Uncharacterized protein</fullName>
    </submittedName>
</protein>
<evidence type="ECO:0000313" key="2">
    <source>
        <dbReference type="Proteomes" id="UP000503447"/>
    </source>
</evidence>
<evidence type="ECO:0000313" key="1">
    <source>
        <dbReference type="EMBL" id="QJW92682.1"/>
    </source>
</evidence>
<proteinExistence type="predicted"/>
<dbReference type="Proteomes" id="UP000503447">
    <property type="component" value="Chromosome"/>
</dbReference>
<dbReference type="AlphaFoldDB" id="A0A6M5YI95"/>
<sequence>MVRVRDGDRGGVTLTDRSAAYLWRQPDMSSRNPSPICTRISL</sequence>
<reference evidence="2" key="1">
    <citation type="submission" date="2020-05" db="EMBL/GenBank/DDBJ databases">
        <title>Frigoriglobus tundricola gen. nov., sp. nov., a psychrotolerant cellulolytic planctomycete of the family Gemmataceae with two divergent copies of 16S rRNA gene.</title>
        <authorList>
            <person name="Kulichevskaya I.S."/>
            <person name="Ivanova A.A."/>
            <person name="Naumoff D.G."/>
            <person name="Beletsky A.V."/>
            <person name="Rijpstra W.I.C."/>
            <person name="Sinninghe Damste J.S."/>
            <person name="Mardanov A.V."/>
            <person name="Ravin N.V."/>
            <person name="Dedysh S.N."/>
        </authorList>
    </citation>
    <scope>NUCLEOTIDE SEQUENCE [LARGE SCALE GENOMIC DNA]</scope>
    <source>
        <strain evidence="2">PL17</strain>
    </source>
</reference>
<accession>A0A6M5YI95</accession>
<dbReference type="KEGG" id="ftj:FTUN_0179"/>
<dbReference type="EMBL" id="CP053452">
    <property type="protein sequence ID" value="QJW92682.1"/>
    <property type="molecule type" value="Genomic_DNA"/>
</dbReference>
<gene>
    <name evidence="1" type="ORF">FTUN_0179</name>
</gene>
<name>A0A6M5YI95_9BACT</name>
<keyword evidence="2" id="KW-1185">Reference proteome</keyword>
<organism evidence="1 2">
    <name type="scientific">Frigoriglobus tundricola</name>
    <dbReference type="NCBI Taxonomy" id="2774151"/>
    <lineage>
        <taxon>Bacteria</taxon>
        <taxon>Pseudomonadati</taxon>
        <taxon>Planctomycetota</taxon>
        <taxon>Planctomycetia</taxon>
        <taxon>Gemmatales</taxon>
        <taxon>Gemmataceae</taxon>
        <taxon>Frigoriglobus</taxon>
    </lineage>
</organism>